<protein>
    <submittedName>
        <fullName evidence="3">N-acetyltransferase domain-containing protein</fullName>
    </submittedName>
</protein>
<feature type="region of interest" description="Disordered" evidence="1">
    <location>
        <begin position="1"/>
        <end position="20"/>
    </location>
</feature>
<dbReference type="Proteomes" id="UP000095280">
    <property type="component" value="Unplaced"/>
</dbReference>
<dbReference type="WBParaSite" id="maker-unitig_32559-snap-gene-0.2-mRNA-1">
    <property type="protein sequence ID" value="maker-unitig_32559-snap-gene-0.2-mRNA-1"/>
    <property type="gene ID" value="maker-unitig_32559-snap-gene-0.2"/>
</dbReference>
<proteinExistence type="predicted"/>
<dbReference type="AlphaFoldDB" id="A0A1I8FFE7"/>
<sequence>MGGGGGSAPLRSTGAEPSYPSWKPIGFRVGQAYVEKMTKDDCRDFETIWRLWTTSKTNHTVVSIVVIDEKFSLLVPMARAFPCGLIRCALTNLGLRPLSPPKLKNCLE</sequence>
<keyword evidence="2" id="KW-1185">Reference proteome</keyword>
<reference evidence="3" key="1">
    <citation type="submission" date="2016-11" db="UniProtKB">
        <authorList>
            <consortium name="WormBaseParasite"/>
        </authorList>
    </citation>
    <scope>IDENTIFICATION</scope>
</reference>
<accession>A0A1I8FFE7</accession>
<name>A0A1I8FFE7_9PLAT</name>
<evidence type="ECO:0000313" key="3">
    <source>
        <dbReference type="WBParaSite" id="maker-unitig_32559-snap-gene-0.2-mRNA-1"/>
    </source>
</evidence>
<evidence type="ECO:0000256" key="1">
    <source>
        <dbReference type="SAM" id="MobiDB-lite"/>
    </source>
</evidence>
<organism evidence="2 3">
    <name type="scientific">Macrostomum lignano</name>
    <dbReference type="NCBI Taxonomy" id="282301"/>
    <lineage>
        <taxon>Eukaryota</taxon>
        <taxon>Metazoa</taxon>
        <taxon>Spiralia</taxon>
        <taxon>Lophotrochozoa</taxon>
        <taxon>Platyhelminthes</taxon>
        <taxon>Rhabditophora</taxon>
        <taxon>Macrostomorpha</taxon>
        <taxon>Macrostomida</taxon>
        <taxon>Macrostomidae</taxon>
        <taxon>Macrostomum</taxon>
    </lineage>
</organism>
<evidence type="ECO:0000313" key="2">
    <source>
        <dbReference type="Proteomes" id="UP000095280"/>
    </source>
</evidence>